<proteinExistence type="predicted"/>
<feature type="transmembrane region" description="Helical" evidence="1">
    <location>
        <begin position="164"/>
        <end position="187"/>
    </location>
</feature>
<dbReference type="Proteomes" id="UP000351155">
    <property type="component" value="Unassembled WGS sequence"/>
</dbReference>
<accession>A0A484XW32</accession>
<dbReference type="SUPFAM" id="SSF55804">
    <property type="entry name" value="Phoshotransferase/anion transport protein"/>
    <property type="match status" value="1"/>
</dbReference>
<sequence>MNLRALTYPDLIFINPPFSTPDALIERMSASLAVRNLIGDKEAFIRCVLQRESEGPTALGEELAVPHGKSPVVQRAAFCLALFDDPILWPGLEGDEDVRMVFLLAIPEAEAGSTHMQLLTTLTSSLTDERVRNRLLAARTCEEALSALNAEAHTATDDKPARSLLLPTILGAIAAAAFLHAGLHWLLGLG</sequence>
<dbReference type="PANTHER" id="PTHR47738">
    <property type="entry name" value="PTS SYSTEM FRUCTOSE-LIKE EIIA COMPONENT-RELATED"/>
    <property type="match status" value="1"/>
</dbReference>
<keyword evidence="1" id="KW-0472">Membrane</keyword>
<keyword evidence="1" id="KW-1133">Transmembrane helix</keyword>
<dbReference type="PROSITE" id="PS00372">
    <property type="entry name" value="PTS_EIIA_TYPE_2_HIS"/>
    <property type="match status" value="1"/>
</dbReference>
<dbReference type="CDD" id="cd00211">
    <property type="entry name" value="PTS_IIA_fru"/>
    <property type="match status" value="1"/>
</dbReference>
<reference evidence="3 4" key="1">
    <citation type="submission" date="2019-03" db="EMBL/GenBank/DDBJ databases">
        <authorList>
            <consortium name="Pathogen Informatics"/>
        </authorList>
    </citation>
    <scope>NUCLEOTIDE SEQUENCE [LARGE SCALE GENOMIC DNA]</scope>
    <source>
        <strain evidence="3 4">NCTC12126</strain>
    </source>
</reference>
<evidence type="ECO:0000256" key="1">
    <source>
        <dbReference type="SAM" id="Phobius"/>
    </source>
</evidence>
<dbReference type="PROSITE" id="PS51094">
    <property type="entry name" value="PTS_EIIA_TYPE_2"/>
    <property type="match status" value="1"/>
</dbReference>
<name>A0A484XW32_9ENTR</name>
<evidence type="ECO:0000259" key="2">
    <source>
        <dbReference type="PROSITE" id="PS51094"/>
    </source>
</evidence>
<dbReference type="InterPro" id="IPR051541">
    <property type="entry name" value="PTS_SugarTrans_NitroReg"/>
</dbReference>
<organism evidence="3 4">
    <name type="scientific">Enterobacter cancerogenus</name>
    <dbReference type="NCBI Taxonomy" id="69218"/>
    <lineage>
        <taxon>Bacteria</taxon>
        <taxon>Pseudomonadati</taxon>
        <taxon>Pseudomonadota</taxon>
        <taxon>Gammaproteobacteria</taxon>
        <taxon>Enterobacterales</taxon>
        <taxon>Enterobacteriaceae</taxon>
        <taxon>Enterobacter</taxon>
        <taxon>Enterobacter cloacae complex</taxon>
    </lineage>
</organism>
<dbReference type="PANTHER" id="PTHR47738:SF2">
    <property type="entry name" value="PTS SYSTEM FRUCTOSE-LIKE EIIA COMPONENT"/>
    <property type="match status" value="1"/>
</dbReference>
<gene>
    <name evidence="3" type="primary">hrsA_3</name>
    <name evidence="3" type="ORF">NCTC12126_02872</name>
</gene>
<dbReference type="InterPro" id="IPR016152">
    <property type="entry name" value="PTrfase/Anion_transptr"/>
</dbReference>
<keyword evidence="1" id="KW-0812">Transmembrane</keyword>
<dbReference type="Gene3D" id="3.40.930.10">
    <property type="entry name" value="Mannitol-specific EII, Chain A"/>
    <property type="match status" value="1"/>
</dbReference>
<protein>
    <submittedName>
        <fullName evidence="3">Heat-responsive suppressor hrsA</fullName>
    </submittedName>
</protein>
<feature type="domain" description="PTS EIIA type-2" evidence="2">
    <location>
        <begin position="5"/>
        <end position="151"/>
    </location>
</feature>
<dbReference type="InterPro" id="IPR002178">
    <property type="entry name" value="PTS_EIIA_type-2_dom"/>
</dbReference>
<evidence type="ECO:0000313" key="4">
    <source>
        <dbReference type="Proteomes" id="UP000351155"/>
    </source>
</evidence>
<dbReference type="EMBL" id="CAADIW010000022">
    <property type="protein sequence ID" value="VFS27832.1"/>
    <property type="molecule type" value="Genomic_DNA"/>
</dbReference>
<evidence type="ECO:0000313" key="3">
    <source>
        <dbReference type="EMBL" id="VFS27832.1"/>
    </source>
</evidence>
<dbReference type="AlphaFoldDB" id="A0A484XW32"/>
<dbReference type="Pfam" id="PF00359">
    <property type="entry name" value="PTS_EIIA_2"/>
    <property type="match status" value="1"/>
</dbReference>